<name>A0A1H2I529_9ACTN</name>
<evidence type="ECO:0000313" key="1">
    <source>
        <dbReference type="EMBL" id="SDU39243.1"/>
    </source>
</evidence>
<dbReference type="Proteomes" id="UP000182977">
    <property type="component" value="Chromosome I"/>
</dbReference>
<organism evidence="1 2">
    <name type="scientific">Jiangella alkaliphila</name>
    <dbReference type="NCBI Taxonomy" id="419479"/>
    <lineage>
        <taxon>Bacteria</taxon>
        <taxon>Bacillati</taxon>
        <taxon>Actinomycetota</taxon>
        <taxon>Actinomycetes</taxon>
        <taxon>Jiangellales</taxon>
        <taxon>Jiangellaceae</taxon>
        <taxon>Jiangella</taxon>
    </lineage>
</organism>
<dbReference type="RefSeq" id="WP_046767824.1">
    <property type="nucleotide sequence ID" value="NZ_KQ061223.1"/>
</dbReference>
<reference evidence="2" key="1">
    <citation type="submission" date="2016-10" db="EMBL/GenBank/DDBJ databases">
        <authorList>
            <person name="Varghese N."/>
            <person name="Submissions S."/>
        </authorList>
    </citation>
    <scope>NUCLEOTIDE SEQUENCE [LARGE SCALE GENOMIC DNA]</scope>
    <source>
        <strain evidence="2">DSM 45079</strain>
    </source>
</reference>
<dbReference type="OrthoDB" id="5175138at2"/>
<accession>A0A1H2I529</accession>
<dbReference type="EMBL" id="LT629791">
    <property type="protein sequence ID" value="SDU39243.1"/>
    <property type="molecule type" value="Genomic_DNA"/>
</dbReference>
<dbReference type="AlphaFoldDB" id="A0A1H2I529"/>
<gene>
    <name evidence="1" type="ORF">SAMN04488563_1447</name>
</gene>
<sequence>MTPSPRRIKHPATPIEELYGFRDQVTGMRLCFFTPSRRFDLWQDYVAGARRTYQRYHVENALRIPDTTSESSTPFFAVAIDDHDVVRAGWYTNGRLEAVSGAHAPSEFASEPYSAALVAEWIDSVLADGVMEMKGAWVDPESEQKSGLADLLARSYLHAMHVVGVPYAFGTAAEHATPRWAQSGAQSLPGIVLAAYPDARYRTTFLWWHVSGSPERCAPDQLALYLDERRQAGDDTRH</sequence>
<protein>
    <submittedName>
        <fullName evidence="1">Uncharacterized protein</fullName>
    </submittedName>
</protein>
<evidence type="ECO:0000313" key="2">
    <source>
        <dbReference type="Proteomes" id="UP000182977"/>
    </source>
</evidence>
<dbReference type="STRING" id="419479.SAMN04488563_1447"/>
<keyword evidence="2" id="KW-1185">Reference proteome</keyword>
<proteinExistence type="predicted"/>